<comment type="caution">
    <text evidence="2">The sequence shown here is derived from an EMBL/GenBank/DDBJ whole genome shotgun (WGS) entry which is preliminary data.</text>
</comment>
<proteinExistence type="inferred from homology"/>
<dbReference type="Proteomes" id="UP000320813">
    <property type="component" value="Unassembled WGS sequence"/>
</dbReference>
<dbReference type="InterPro" id="IPR007169">
    <property type="entry name" value="RemA-like"/>
</dbReference>
<evidence type="ECO:0000256" key="1">
    <source>
        <dbReference type="HAMAP-Rule" id="MF_01503"/>
    </source>
</evidence>
<dbReference type="PANTHER" id="PTHR38449">
    <property type="entry name" value="REGULATORY PROTEIN TM_1690-RELATED"/>
    <property type="match status" value="1"/>
</dbReference>
<comment type="similarity">
    <text evidence="1">Belongs to the RemA family.</text>
</comment>
<name>A0A519BB85_9DELT</name>
<accession>A0A519BB85</accession>
<evidence type="ECO:0000313" key="3">
    <source>
        <dbReference type="Proteomes" id="UP000320813"/>
    </source>
</evidence>
<dbReference type="PANTHER" id="PTHR38449:SF1">
    <property type="entry name" value="REGULATORY PROTEIN SSL2874-RELATED"/>
    <property type="match status" value="1"/>
</dbReference>
<organism evidence="2 3">
    <name type="scientific">Candidatus Acidulodesulfobacterium ferriphilum</name>
    <dbReference type="NCBI Taxonomy" id="2597223"/>
    <lineage>
        <taxon>Bacteria</taxon>
        <taxon>Deltaproteobacteria</taxon>
        <taxon>Candidatus Acidulodesulfobacterales</taxon>
        <taxon>Candidatus Acidulodesulfobacterium</taxon>
    </lineage>
</organism>
<protein>
    <recommendedName>
        <fullName evidence="1">Putative regulatory protein EVJ47_04735</fullName>
    </recommendedName>
</protein>
<dbReference type="HAMAP" id="MF_01503">
    <property type="entry name" value="RemA"/>
    <property type="match status" value="1"/>
</dbReference>
<reference evidence="2 3" key="1">
    <citation type="submission" date="2019-01" db="EMBL/GenBank/DDBJ databases">
        <title>Insights into ecological role of a new deltaproteobacterial order Candidatus Sinidesulfobacterales (Sva0485) by metagenomics and metatranscriptomics.</title>
        <authorList>
            <person name="Tan S."/>
            <person name="Liu J."/>
            <person name="Fang Y."/>
            <person name="Hedlund B.P."/>
            <person name="Lian Z.H."/>
            <person name="Huang L.Y."/>
            <person name="Li J.T."/>
            <person name="Huang L.N."/>
            <person name="Li W.J."/>
            <person name="Jiang H.C."/>
            <person name="Dong H.L."/>
            <person name="Shu W.S."/>
        </authorList>
    </citation>
    <scope>NUCLEOTIDE SEQUENCE [LARGE SCALE GENOMIC DNA]</scope>
    <source>
        <strain evidence="2">AP3</strain>
    </source>
</reference>
<dbReference type="EMBL" id="SGBD01000002">
    <property type="protein sequence ID" value="RZD14478.1"/>
    <property type="molecule type" value="Genomic_DNA"/>
</dbReference>
<dbReference type="Pfam" id="PF04025">
    <property type="entry name" value="RemA-like"/>
    <property type="match status" value="1"/>
</dbReference>
<gene>
    <name evidence="2" type="ORF">EVJ47_04735</name>
</gene>
<dbReference type="NCBIfam" id="NF003315">
    <property type="entry name" value="PRK04323.1"/>
    <property type="match status" value="1"/>
</dbReference>
<dbReference type="AlphaFoldDB" id="A0A519BB85"/>
<sequence length="81" mass="8790">MQKLINIGFGNIVIQSRVIAVVSPSSSPMKRLRETAKDGNHLIDATEGRKTRSVIVMDSGHIILSALNTATITSRLETKDS</sequence>
<evidence type="ECO:0000313" key="2">
    <source>
        <dbReference type="EMBL" id="RZD14478.1"/>
    </source>
</evidence>